<comment type="caution">
    <text evidence="2">The sequence shown here is derived from an EMBL/GenBank/DDBJ whole genome shotgun (WGS) entry which is preliminary data.</text>
</comment>
<evidence type="ECO:0000313" key="3">
    <source>
        <dbReference type="Proteomes" id="UP000245283"/>
    </source>
</evidence>
<dbReference type="RefSeq" id="WP_109093600.1">
    <property type="nucleotide sequence ID" value="NZ_QETB01000003.1"/>
</dbReference>
<protein>
    <submittedName>
        <fullName evidence="2">Uncharacterized protein</fullName>
    </submittedName>
</protein>
<sequence length="458" mass="49327">MDGEIQIINDGDGLTLIGSETDIDEFLHSEGLSDVPSSTLNLQRLTPFMSTGATAAQAGTHLAENSGRWVRLTAESAEAIKKYNLISTDTPGVFHAMAGQRGSIAKWLQIDKAPGLLMAPTVLPALSAMMQQQALEQQMKNIERYLETIDEKVDDILRSQKDAVFSEMIGASLVIAEALVVRDRVGGVSDVTWSKVQSSSLTIAKTQAYALRQLDALAGKLKKKKDLSDISRVTKRVEPEVREWLAVLAKCIQLADAVAVLELDRILESTPEQLEKHREGLLASRDGRLEAISKTTAHLIASIEENIKRANARVLLNPFDSPTTVRASNRVGAGIVSFETQLGIESIHAAGEARRWRQAAGETKDKALQMSSESLAKAREVGDATLDRATQPFRPIDIDGDGIPDDPRAAVAARQAGAALKGAASGLSTAFSTFIETKPKESIEGADSPKALDSPTEE</sequence>
<gene>
    <name evidence="2" type="ORF">DD236_06665</name>
</gene>
<reference evidence="3" key="1">
    <citation type="submission" date="2018-05" db="EMBL/GenBank/DDBJ databases">
        <authorList>
            <person name="Li Y."/>
        </authorList>
    </citation>
    <scope>NUCLEOTIDE SEQUENCE [LARGE SCALE GENOMIC DNA]</scope>
    <source>
        <strain evidence="3">sk1b4</strain>
    </source>
</reference>
<evidence type="ECO:0000313" key="2">
    <source>
        <dbReference type="EMBL" id="PWF26527.1"/>
    </source>
</evidence>
<dbReference type="AlphaFoldDB" id="A0A2V1KA36"/>
<keyword evidence="3" id="KW-1185">Reference proteome</keyword>
<name>A0A2V1KA36_9ACTO</name>
<dbReference type="Proteomes" id="UP000245283">
    <property type="component" value="Unassembled WGS sequence"/>
</dbReference>
<dbReference type="EMBL" id="QETB01000003">
    <property type="protein sequence ID" value="PWF26527.1"/>
    <property type="molecule type" value="Genomic_DNA"/>
</dbReference>
<evidence type="ECO:0000256" key="1">
    <source>
        <dbReference type="SAM" id="MobiDB-lite"/>
    </source>
</evidence>
<accession>A0A2V1KA36</accession>
<proteinExistence type="predicted"/>
<dbReference type="OrthoDB" id="4391631at2"/>
<organism evidence="2 3">
    <name type="scientific">Ancrocorticia populi</name>
    <dbReference type="NCBI Taxonomy" id="2175228"/>
    <lineage>
        <taxon>Bacteria</taxon>
        <taxon>Bacillati</taxon>
        <taxon>Actinomycetota</taxon>
        <taxon>Actinomycetes</taxon>
        <taxon>Actinomycetales</taxon>
        <taxon>Actinomycetaceae</taxon>
        <taxon>Ancrocorticia</taxon>
    </lineage>
</organism>
<feature type="region of interest" description="Disordered" evidence="1">
    <location>
        <begin position="438"/>
        <end position="458"/>
    </location>
</feature>